<dbReference type="Pfam" id="PF13233">
    <property type="entry name" value="Complex1_LYR_2"/>
    <property type="match status" value="1"/>
</dbReference>
<reference evidence="7 8" key="1">
    <citation type="journal article" date="2019" name="Sci. Rep.">
        <title>Comparative genomics of chytrid fungi reveal insights into the obligate biotrophic and pathogenic lifestyle of Synchytrium endobioticum.</title>
        <authorList>
            <person name="van de Vossenberg B.T.L.H."/>
            <person name="Warris S."/>
            <person name="Nguyen H.D.T."/>
            <person name="van Gent-Pelzer M.P.E."/>
            <person name="Joly D.L."/>
            <person name="van de Geest H.C."/>
            <person name="Bonants P.J.M."/>
            <person name="Smith D.S."/>
            <person name="Levesque C.A."/>
            <person name="van der Lee T.A.J."/>
        </authorList>
    </citation>
    <scope>NUCLEOTIDE SEQUENCE [LARGE SCALE GENOMIC DNA]</scope>
    <source>
        <strain evidence="7 8">CBS 675.73</strain>
    </source>
</reference>
<evidence type="ECO:0000256" key="5">
    <source>
        <dbReference type="ARBA" id="ARBA00023186"/>
    </source>
</evidence>
<evidence type="ECO:0000256" key="1">
    <source>
        <dbReference type="ARBA" id="ARBA00004305"/>
    </source>
</evidence>
<comment type="similarity">
    <text evidence="2 6">Belongs to the complex I LYR family. SDHAF3 subfamily.</text>
</comment>
<dbReference type="STRING" id="246404.A0A507FSM8"/>
<evidence type="ECO:0000256" key="6">
    <source>
        <dbReference type="RuleBase" id="RU368039"/>
    </source>
</evidence>
<dbReference type="AlphaFoldDB" id="A0A507FSM8"/>
<proteinExistence type="inferred from homology"/>
<dbReference type="GO" id="GO:0034553">
    <property type="term" value="P:mitochondrial respiratory chain complex II assembly"/>
    <property type="evidence" value="ECO:0007669"/>
    <property type="project" value="UniProtKB-UniRule"/>
</dbReference>
<protein>
    <recommendedName>
        <fullName evidence="6">Succinate dehydrogenase assembly factor 3</fullName>
        <shortName evidence="6">SDH assembly factor 3</shortName>
        <shortName evidence="6">SDHAF3</shortName>
    </recommendedName>
</protein>
<keyword evidence="8" id="KW-1185">Reference proteome</keyword>
<dbReference type="InterPro" id="IPR008381">
    <property type="entry name" value="SDHAF3/Sdh7"/>
</dbReference>
<name>A0A507FSM8_9FUNG</name>
<dbReference type="EMBL" id="QEAP01000005">
    <property type="protein sequence ID" value="TPX78328.1"/>
    <property type="molecule type" value="Genomic_DNA"/>
</dbReference>
<dbReference type="GO" id="GO:0005759">
    <property type="term" value="C:mitochondrial matrix"/>
    <property type="evidence" value="ECO:0007669"/>
    <property type="project" value="UniProtKB-SubCell"/>
</dbReference>
<keyword evidence="5 6" id="KW-0143">Chaperone</keyword>
<dbReference type="Proteomes" id="UP000320333">
    <property type="component" value="Unassembled WGS sequence"/>
</dbReference>
<evidence type="ECO:0000313" key="8">
    <source>
        <dbReference type="Proteomes" id="UP000320333"/>
    </source>
</evidence>
<organism evidence="7 8">
    <name type="scientific">Chytriomyces confervae</name>
    <dbReference type="NCBI Taxonomy" id="246404"/>
    <lineage>
        <taxon>Eukaryota</taxon>
        <taxon>Fungi</taxon>
        <taxon>Fungi incertae sedis</taxon>
        <taxon>Chytridiomycota</taxon>
        <taxon>Chytridiomycota incertae sedis</taxon>
        <taxon>Chytridiomycetes</taxon>
        <taxon>Chytridiales</taxon>
        <taxon>Chytriomycetaceae</taxon>
        <taxon>Chytriomyces</taxon>
    </lineage>
</organism>
<keyword evidence="4 6" id="KW-0496">Mitochondrion</keyword>
<keyword evidence="3" id="KW-0809">Transit peptide</keyword>
<dbReference type="OrthoDB" id="278329at2759"/>
<comment type="subcellular location">
    <subcellularLocation>
        <location evidence="1 6">Mitochondrion matrix</location>
    </subcellularLocation>
</comment>
<gene>
    <name evidence="7" type="ORF">CcCBS67573_g00398</name>
</gene>
<dbReference type="GO" id="GO:0006105">
    <property type="term" value="P:succinate metabolic process"/>
    <property type="evidence" value="ECO:0007669"/>
    <property type="project" value="TreeGrafter"/>
</dbReference>
<comment type="subunit">
    <text evidence="6">Interacts with the iron-sulfur protein subunit within the SDH catalytic dimer.</text>
</comment>
<dbReference type="PANTHER" id="PTHR13137">
    <property type="entry name" value="DC11 ACN9 HOMOLOG"/>
    <property type="match status" value="1"/>
</dbReference>
<accession>A0A507FSM8</accession>
<evidence type="ECO:0000256" key="3">
    <source>
        <dbReference type="ARBA" id="ARBA00022946"/>
    </source>
</evidence>
<sequence length="132" mass="15262">MYERSHLQLYRSIRRLHKSLPPAFRFMGNKYIRDEWDRHRSVLRAALPDPPSAVASTAELEPNADKVRTTFIAEWARYHNVMAEQVNSASRWEESVPKYGVNLESSKLDAMNDQQIGQLHALKQEVLKGGKE</sequence>
<comment type="function">
    <text evidence="6">Plays an essential role in the assembly of succinate dehydrogenase (SDH), an enzyme complex (also referred to as respiratory complex II) that is a component of both the tricarboxylic acid (TCA) cycle and the mitochondrial electron transport chain, and which couples the oxidation of succinate to fumarate with the reduction of ubiquinone (coenzyme Q) to ubiquinol. Promotes maturation of the iron-sulfur protein subunit of the SDH catalytic dimer, protecting it from the deleterious effects of oxidants. May act together with SDHAF1.</text>
</comment>
<dbReference type="PANTHER" id="PTHR13137:SF6">
    <property type="entry name" value="SUCCINATE DEHYDROGENASE ASSEMBLY FACTOR 3, MITOCHONDRIAL"/>
    <property type="match status" value="1"/>
</dbReference>
<evidence type="ECO:0000256" key="4">
    <source>
        <dbReference type="ARBA" id="ARBA00023128"/>
    </source>
</evidence>
<dbReference type="GO" id="GO:0005758">
    <property type="term" value="C:mitochondrial intermembrane space"/>
    <property type="evidence" value="ECO:0007669"/>
    <property type="project" value="TreeGrafter"/>
</dbReference>
<comment type="caution">
    <text evidence="7">The sequence shown here is derived from an EMBL/GenBank/DDBJ whole genome shotgun (WGS) entry which is preliminary data.</text>
</comment>
<evidence type="ECO:0000256" key="2">
    <source>
        <dbReference type="ARBA" id="ARBA00006020"/>
    </source>
</evidence>
<evidence type="ECO:0000313" key="7">
    <source>
        <dbReference type="EMBL" id="TPX78328.1"/>
    </source>
</evidence>